<feature type="transmembrane region" description="Helical" evidence="1">
    <location>
        <begin position="43"/>
        <end position="64"/>
    </location>
</feature>
<dbReference type="Proteomes" id="UP000182360">
    <property type="component" value="Unassembled WGS sequence"/>
</dbReference>
<dbReference type="EMBL" id="FOFU01000003">
    <property type="protein sequence ID" value="SEQ23114.1"/>
    <property type="molecule type" value="Genomic_DNA"/>
</dbReference>
<accession>A0A1H9EBI4</accession>
<gene>
    <name evidence="2" type="ORF">SAMN04487977_103104</name>
</gene>
<dbReference type="STRING" id="163.SAMN04487775_101385"/>
<keyword evidence="3" id="KW-1185">Reference proteome</keyword>
<protein>
    <submittedName>
        <fullName evidence="2">Uncharacterized protein</fullName>
    </submittedName>
</protein>
<dbReference type="InterPro" id="IPR025531">
    <property type="entry name" value="DUF4418"/>
</dbReference>
<keyword evidence="1" id="KW-0812">Transmembrane</keyword>
<proteinExistence type="predicted"/>
<keyword evidence="1" id="KW-0472">Membrane</keyword>
<evidence type="ECO:0000313" key="2">
    <source>
        <dbReference type="EMBL" id="SEQ23114.1"/>
    </source>
</evidence>
<keyword evidence="1" id="KW-1133">Transmembrane helix</keyword>
<evidence type="ECO:0000313" key="3">
    <source>
        <dbReference type="Proteomes" id="UP000182360"/>
    </source>
</evidence>
<dbReference type="AlphaFoldDB" id="A0A1H9EBI4"/>
<sequence>MKNINIILSSLIALLGLLVGIAPYTFAKVCGMASMHCHKVTAPVVLVFGIVIFVISLAQTIILWKKR</sequence>
<organism evidence="2 3">
    <name type="scientific">Treponema bryantii</name>
    <dbReference type="NCBI Taxonomy" id="163"/>
    <lineage>
        <taxon>Bacteria</taxon>
        <taxon>Pseudomonadati</taxon>
        <taxon>Spirochaetota</taxon>
        <taxon>Spirochaetia</taxon>
        <taxon>Spirochaetales</taxon>
        <taxon>Treponemataceae</taxon>
        <taxon>Treponema</taxon>
    </lineage>
</organism>
<reference evidence="2 3" key="1">
    <citation type="submission" date="2016-10" db="EMBL/GenBank/DDBJ databases">
        <authorList>
            <person name="de Groot N.N."/>
        </authorList>
    </citation>
    <scope>NUCLEOTIDE SEQUENCE [LARGE SCALE GENOMIC DNA]</scope>
    <source>
        <strain evidence="2 3">B25</strain>
    </source>
</reference>
<dbReference type="RefSeq" id="WP_074642160.1">
    <property type="nucleotide sequence ID" value="NZ_AP025286.1"/>
</dbReference>
<dbReference type="Pfam" id="PF14387">
    <property type="entry name" value="DUF4418"/>
    <property type="match status" value="1"/>
</dbReference>
<evidence type="ECO:0000256" key="1">
    <source>
        <dbReference type="SAM" id="Phobius"/>
    </source>
</evidence>
<name>A0A1H9EBI4_9SPIR</name>